<dbReference type="NCBIfam" id="NF011663">
    <property type="entry name" value="PRK15083.1"/>
    <property type="match status" value="1"/>
</dbReference>
<evidence type="ECO:0000256" key="12">
    <source>
        <dbReference type="ARBA" id="ARBA00022692"/>
    </source>
</evidence>
<protein>
    <recommendedName>
        <fullName evidence="5">PTS system mannitol-specific EIICB component</fullName>
        <ecNumber evidence="4">2.7.1.197</ecNumber>
    </recommendedName>
    <alternativeName>
        <fullName evidence="15">EIICB-Mtl</fullName>
    </alternativeName>
</protein>
<evidence type="ECO:0000259" key="18">
    <source>
        <dbReference type="PROSITE" id="PS51104"/>
    </source>
</evidence>
<evidence type="ECO:0000259" key="17">
    <source>
        <dbReference type="PROSITE" id="PS51099"/>
    </source>
</evidence>
<dbReference type="RefSeq" id="WP_038085755.1">
    <property type="nucleotide sequence ID" value="NZ_JMIR01000006.1"/>
</dbReference>
<dbReference type="EC" id="2.7.1.197" evidence="4"/>
<evidence type="ECO:0000313" key="19">
    <source>
        <dbReference type="EMBL" id="KEO84129.1"/>
    </source>
</evidence>
<evidence type="ECO:0000256" key="11">
    <source>
        <dbReference type="ARBA" id="ARBA00022683"/>
    </source>
</evidence>
<keyword evidence="13 16" id="KW-1133">Transmembrane helix</keyword>
<dbReference type="SUPFAM" id="SSF52794">
    <property type="entry name" value="PTS system IIB component-like"/>
    <property type="match status" value="1"/>
</dbReference>
<evidence type="ECO:0000256" key="14">
    <source>
        <dbReference type="ARBA" id="ARBA00023136"/>
    </source>
</evidence>
<dbReference type="Proteomes" id="UP000027931">
    <property type="component" value="Unassembled WGS sequence"/>
</dbReference>
<dbReference type="InterPro" id="IPR036095">
    <property type="entry name" value="PTS_EIIB-like_sf"/>
</dbReference>
<dbReference type="InterPro" id="IPR003352">
    <property type="entry name" value="PTS_EIIC"/>
</dbReference>
<feature type="transmembrane region" description="Helical" evidence="16">
    <location>
        <begin position="280"/>
        <end position="303"/>
    </location>
</feature>
<feature type="transmembrane region" description="Helical" evidence="16">
    <location>
        <begin position="323"/>
        <end position="345"/>
    </location>
</feature>
<keyword evidence="6" id="KW-0813">Transport</keyword>
<dbReference type="InterPro" id="IPR029503">
    <property type="entry name" value="PTS_EIIB_mannitol"/>
</dbReference>
<dbReference type="eggNOG" id="COG2213">
    <property type="taxonomic scope" value="Bacteria"/>
</dbReference>
<dbReference type="Pfam" id="PF02302">
    <property type="entry name" value="PTS_IIB"/>
    <property type="match status" value="1"/>
</dbReference>
<dbReference type="EMBL" id="JMIR01000006">
    <property type="protein sequence ID" value="KEO84129.1"/>
    <property type="molecule type" value="Genomic_DNA"/>
</dbReference>
<dbReference type="GO" id="GO:0022872">
    <property type="term" value="F:protein-N(PI)-phosphohistidine-mannitol phosphotransferase system transmembrane transporter activity"/>
    <property type="evidence" value="ECO:0007669"/>
    <property type="project" value="InterPro"/>
</dbReference>
<evidence type="ECO:0000256" key="2">
    <source>
        <dbReference type="ARBA" id="ARBA00002434"/>
    </source>
</evidence>
<dbReference type="PANTHER" id="PTHR30181">
    <property type="entry name" value="MANNITOL PERMEASE IIC COMPONENT"/>
    <property type="match status" value="1"/>
</dbReference>
<evidence type="ECO:0000256" key="5">
    <source>
        <dbReference type="ARBA" id="ARBA00021825"/>
    </source>
</evidence>
<keyword evidence="20" id="KW-1185">Reference proteome</keyword>
<dbReference type="STRING" id="1157490.EL26_06600"/>
<comment type="subcellular location">
    <subcellularLocation>
        <location evidence="3">Cell membrane</location>
        <topology evidence="3">Multi-pass membrane protein</topology>
    </subcellularLocation>
</comment>
<sequence>MSNNKTQSQADPTTGTRVQIQKFGRFLSGMVMPNMGAFIAWGIITALFIPTGWIPNENFAKLVGPMITYLLPLLIGYTGGKMVHDTRGGVIGAVGTIGVIVGADIPMFLGAMIMGPLSAWVLKQFDRAVNGKIKSGFEMLVNNFSLGIIGAILTMIAFKGIGPIVELISKGLASGVQFLVDHDLLPLANVFIEPGKVLFLNNAINHGVLSPIALQQASQTGKSILFMLESNPGPGLGILLAYMFFARGTARQSAPGAAIIHFFGGIHEIYFPYILMNPRLILAAILGGVAGTFTFNMTGAGLVATPSPGSIFAYIAMAPKGGLLPVLSGVVVAAVVSFVVAALLLKTVKQTEEDEDLESATAKMKEMKAAGITPANVTANPEPVGMTPASEIKKIVFSCDAGMGSSAMGASVLRKKMQQAGVDVTVINTAISEIPDDADLVVTHKSLTDRARAKAPQAEHVSIDNFMKSPEYDTLVERLKK</sequence>
<feature type="transmembrane region" description="Helical" evidence="16">
    <location>
        <begin position="59"/>
        <end position="78"/>
    </location>
</feature>
<name>A0A074LT13_9BACL</name>
<gene>
    <name evidence="19" type="ORF">EL26_06600</name>
</gene>
<organism evidence="19 20">
    <name type="scientific">Tumebacillus flagellatus</name>
    <dbReference type="NCBI Taxonomy" id="1157490"/>
    <lineage>
        <taxon>Bacteria</taxon>
        <taxon>Bacillati</taxon>
        <taxon>Bacillota</taxon>
        <taxon>Bacilli</taxon>
        <taxon>Bacillales</taxon>
        <taxon>Alicyclobacillaceae</taxon>
        <taxon>Tumebacillus</taxon>
    </lineage>
</organism>
<keyword evidence="9" id="KW-0762">Sugar transport</keyword>
<feature type="domain" description="PTS EIIC type-2" evidence="18">
    <location>
        <begin position="23"/>
        <end position="352"/>
    </location>
</feature>
<evidence type="ECO:0000313" key="20">
    <source>
        <dbReference type="Proteomes" id="UP000027931"/>
    </source>
</evidence>
<dbReference type="PROSITE" id="PS51104">
    <property type="entry name" value="PTS_EIIC_TYPE_2"/>
    <property type="match status" value="1"/>
</dbReference>
<evidence type="ECO:0000256" key="1">
    <source>
        <dbReference type="ARBA" id="ARBA00001655"/>
    </source>
</evidence>
<dbReference type="OrthoDB" id="9814222at2"/>
<proteinExistence type="predicted"/>
<dbReference type="GO" id="GO:0005886">
    <property type="term" value="C:plasma membrane"/>
    <property type="evidence" value="ECO:0007669"/>
    <property type="project" value="UniProtKB-SubCell"/>
</dbReference>
<dbReference type="Pfam" id="PF02378">
    <property type="entry name" value="PTS_EIIC"/>
    <property type="match status" value="1"/>
</dbReference>
<comment type="function">
    <text evidence="2">The phosphoenolpyruvate-dependent sugar phosphotransferase system (sugar PTS), a major carbohydrate active transport system, catalyzes the phosphorylation of incoming sugar substrates concomitantly with their translocation across the cell membrane. The enzyme II CmtAB PTS system is involved in D-mannitol transport.</text>
</comment>
<keyword evidence="7" id="KW-1003">Cell membrane</keyword>
<comment type="caution">
    <text evidence="19">The sequence shown here is derived from an EMBL/GenBank/DDBJ whole genome shotgun (WGS) entry which is preliminary data.</text>
</comment>
<reference evidence="19 20" key="1">
    <citation type="journal article" date="2013" name="Int. J. Syst. Evol. Microbiol.">
        <title>Tumebacillus flagellatus sp. nov., an alpha-amylase/pullulanase-producing bacterium isolated from cassava wastewater.</title>
        <authorList>
            <person name="Wang Q."/>
            <person name="Xie N."/>
            <person name="Qin Y."/>
            <person name="Shen N."/>
            <person name="Zhu J."/>
            <person name="Mi H."/>
            <person name="Huang R."/>
        </authorList>
    </citation>
    <scope>NUCLEOTIDE SEQUENCE [LARGE SCALE GENOMIC DNA]</scope>
    <source>
        <strain evidence="19 20">GST4</strain>
    </source>
</reference>
<keyword evidence="12 16" id="KW-0812">Transmembrane</keyword>
<evidence type="ECO:0000256" key="15">
    <source>
        <dbReference type="ARBA" id="ARBA00033349"/>
    </source>
</evidence>
<dbReference type="InterPro" id="IPR013014">
    <property type="entry name" value="PTS_EIIC_2"/>
</dbReference>
<dbReference type="PANTHER" id="PTHR30181:SF2">
    <property type="entry name" value="PTS SYSTEM MANNITOL-SPECIFIC EIICBA COMPONENT"/>
    <property type="match status" value="1"/>
</dbReference>
<dbReference type="GO" id="GO:0009401">
    <property type="term" value="P:phosphoenolpyruvate-dependent sugar phosphotransferase system"/>
    <property type="evidence" value="ECO:0007669"/>
    <property type="project" value="UniProtKB-KW"/>
</dbReference>
<feature type="transmembrane region" description="Helical" evidence="16">
    <location>
        <begin position="139"/>
        <end position="158"/>
    </location>
</feature>
<dbReference type="GO" id="GO:0090563">
    <property type="term" value="F:protein-phosphocysteine-sugar phosphotransferase activity"/>
    <property type="evidence" value="ECO:0007669"/>
    <property type="project" value="TreeGrafter"/>
</dbReference>
<keyword evidence="10" id="KW-0808">Transferase</keyword>
<dbReference type="FunFam" id="3.40.50.2300:FF:000047">
    <property type="entry name" value="PTS system mannitol-specific transporter subunit IICBA"/>
    <property type="match status" value="1"/>
</dbReference>
<dbReference type="Gene3D" id="3.40.50.2300">
    <property type="match status" value="1"/>
</dbReference>
<dbReference type="InterPro" id="IPR013011">
    <property type="entry name" value="PTS_EIIB_2"/>
</dbReference>
<evidence type="ECO:0000256" key="8">
    <source>
        <dbReference type="ARBA" id="ARBA00022553"/>
    </source>
</evidence>
<evidence type="ECO:0000256" key="13">
    <source>
        <dbReference type="ARBA" id="ARBA00022989"/>
    </source>
</evidence>
<evidence type="ECO:0000256" key="9">
    <source>
        <dbReference type="ARBA" id="ARBA00022597"/>
    </source>
</evidence>
<evidence type="ECO:0000256" key="16">
    <source>
        <dbReference type="SAM" id="Phobius"/>
    </source>
</evidence>
<feature type="transmembrane region" description="Helical" evidence="16">
    <location>
        <begin position="90"/>
        <end position="119"/>
    </location>
</feature>
<evidence type="ECO:0000256" key="7">
    <source>
        <dbReference type="ARBA" id="ARBA00022475"/>
    </source>
</evidence>
<dbReference type="PROSITE" id="PS51099">
    <property type="entry name" value="PTS_EIIB_TYPE_2"/>
    <property type="match status" value="1"/>
</dbReference>
<comment type="catalytic activity">
    <reaction evidence="1">
        <text>D-mannitol(out) + N(pros)-phospho-L-histidyl-[protein] = D-mannitol 1-phosphate(in) + L-histidyl-[protein]</text>
        <dbReference type="Rhea" id="RHEA:33363"/>
        <dbReference type="Rhea" id="RHEA-COMP:9745"/>
        <dbReference type="Rhea" id="RHEA-COMP:9746"/>
        <dbReference type="ChEBI" id="CHEBI:16899"/>
        <dbReference type="ChEBI" id="CHEBI:29979"/>
        <dbReference type="ChEBI" id="CHEBI:61381"/>
        <dbReference type="ChEBI" id="CHEBI:64837"/>
        <dbReference type="EC" id="2.7.1.197"/>
    </reaction>
</comment>
<evidence type="ECO:0000256" key="3">
    <source>
        <dbReference type="ARBA" id="ARBA00004651"/>
    </source>
</evidence>
<keyword evidence="14 16" id="KW-0472">Membrane</keyword>
<keyword evidence="8" id="KW-0597">Phosphoprotein</keyword>
<dbReference type="NCBIfam" id="TIGR00851">
    <property type="entry name" value="mtlA"/>
    <property type="match status" value="1"/>
</dbReference>
<evidence type="ECO:0000256" key="6">
    <source>
        <dbReference type="ARBA" id="ARBA00022448"/>
    </source>
</evidence>
<dbReference type="InterPro" id="IPR050893">
    <property type="entry name" value="Sugar_PTS"/>
</dbReference>
<dbReference type="InterPro" id="IPR004718">
    <property type="entry name" value="PTS_IIC_mtl"/>
</dbReference>
<evidence type="ECO:0000256" key="10">
    <source>
        <dbReference type="ARBA" id="ARBA00022679"/>
    </source>
</evidence>
<accession>A0A074LT13</accession>
<feature type="transmembrane region" description="Helical" evidence="16">
    <location>
        <begin position="31"/>
        <end position="53"/>
    </location>
</feature>
<dbReference type="InterPro" id="IPR003501">
    <property type="entry name" value="PTS_EIIB_2/3"/>
</dbReference>
<evidence type="ECO:0000256" key="4">
    <source>
        <dbReference type="ARBA" id="ARBA00011909"/>
    </source>
</evidence>
<feature type="domain" description="PTS EIIB type-2" evidence="17">
    <location>
        <begin position="393"/>
        <end position="481"/>
    </location>
</feature>
<keyword evidence="11" id="KW-0598">Phosphotransferase system</keyword>
<dbReference type="AlphaFoldDB" id="A0A074LT13"/>
<dbReference type="CDD" id="cd05567">
    <property type="entry name" value="PTS_IIB_mannitol"/>
    <property type="match status" value="1"/>
</dbReference>